<dbReference type="InterPro" id="IPR005467">
    <property type="entry name" value="His_kinase_dom"/>
</dbReference>
<dbReference type="Proteomes" id="UP000236735">
    <property type="component" value="Unassembled WGS sequence"/>
</dbReference>
<sequence>MKLSLGILLIVAPVFILALGALFLQSRYFIRQEASEHANSLLNTAVQRVRKCMSAVETSINANAWLIEDDFRLETLPASSHRIVQFNPIVRYSSISVQPNMFPKHGRYFSVCSLNKGDTVVTIHETNKEYLDRACYRIPIETGKTCWVEPSYEQAECEFSLNEAVASYCRPIRLENGKIAGVVSASLSFRQLAEAMNVGDSTYPDAYFALLGSDGRYLIHPDSTRLFKKTIYTDVDPGSQSEMIALGHEMTAGNQGNMRMKINGKLCHVCYSPVPDTNWSLALICPDTVILSNYYLLTYIIIVLIVIGLLVILWLCNRSVRYAIRPLSRLLRLSQKIADGEYSEVIPYSKRKDVIGRLQNNFAIMQQSLYHHVNGICQTTKETEKRNDELVHAMKSTEEAVSQKDRFIQNISHQIRTPMNIILGFADVLRDGLASCNTNMIQEEDQKQIIRMMKYNAMHLNRMILMLYDSSESGTSRELMISRNDQMSCNELARECINYTYTHFPVQAIEYKTELPDAVCILTNHLYLMRSLRELLYNSAKFSDGKHIKLSVSQTETTVRFVVEDVGPGLSEESRDQLFKSFTKMDDLSDGLGLGLPLTKRHAINLGGNLVLDTSYNEGCRFVLVVPK</sequence>
<keyword evidence="8" id="KW-0472">Membrane</keyword>
<dbReference type="SMART" id="SM00388">
    <property type="entry name" value="HisKA"/>
    <property type="match status" value="1"/>
</dbReference>
<evidence type="ECO:0000313" key="12">
    <source>
        <dbReference type="Proteomes" id="UP000236735"/>
    </source>
</evidence>
<dbReference type="SUPFAM" id="SSF55874">
    <property type="entry name" value="ATPase domain of HSP90 chaperone/DNA topoisomerase II/histidine kinase"/>
    <property type="match status" value="1"/>
</dbReference>
<dbReference type="InterPro" id="IPR003660">
    <property type="entry name" value="HAMP_dom"/>
</dbReference>
<dbReference type="InterPro" id="IPR004358">
    <property type="entry name" value="Sig_transdc_His_kin-like_C"/>
</dbReference>
<dbReference type="Pfam" id="PF22673">
    <property type="entry name" value="MCP-like_PDC_1"/>
    <property type="match status" value="1"/>
</dbReference>
<dbReference type="Gene3D" id="1.10.287.130">
    <property type="match status" value="1"/>
</dbReference>
<keyword evidence="4" id="KW-0597">Phosphoprotein</keyword>
<dbReference type="SUPFAM" id="SSF47384">
    <property type="entry name" value="Homodimeric domain of signal transducing histidine kinase"/>
    <property type="match status" value="1"/>
</dbReference>
<keyword evidence="8" id="KW-1133">Transmembrane helix</keyword>
<dbReference type="InterPro" id="IPR036890">
    <property type="entry name" value="HATPase_C_sf"/>
</dbReference>
<evidence type="ECO:0000256" key="7">
    <source>
        <dbReference type="ARBA" id="ARBA00023012"/>
    </source>
</evidence>
<dbReference type="CDD" id="cd12912">
    <property type="entry name" value="PDC2_MCP_like"/>
    <property type="match status" value="1"/>
</dbReference>
<dbReference type="CDD" id="cd06225">
    <property type="entry name" value="HAMP"/>
    <property type="match status" value="1"/>
</dbReference>
<dbReference type="EMBL" id="FNUV01000002">
    <property type="protein sequence ID" value="SEF61736.1"/>
    <property type="molecule type" value="Genomic_DNA"/>
</dbReference>
<evidence type="ECO:0000256" key="2">
    <source>
        <dbReference type="ARBA" id="ARBA00004370"/>
    </source>
</evidence>
<dbReference type="InterPro" id="IPR036097">
    <property type="entry name" value="HisK_dim/P_sf"/>
</dbReference>
<dbReference type="SUPFAM" id="SSF158472">
    <property type="entry name" value="HAMP domain-like"/>
    <property type="match status" value="1"/>
</dbReference>
<keyword evidence="8" id="KW-0812">Transmembrane</keyword>
<evidence type="ECO:0000256" key="5">
    <source>
        <dbReference type="ARBA" id="ARBA00022679"/>
    </source>
</evidence>
<dbReference type="CDD" id="cd00082">
    <property type="entry name" value="HisKA"/>
    <property type="match status" value="1"/>
</dbReference>
<dbReference type="Gene3D" id="3.30.565.10">
    <property type="entry name" value="Histidine kinase-like ATPase, C-terminal domain"/>
    <property type="match status" value="1"/>
</dbReference>
<dbReference type="EC" id="2.7.13.3" evidence="3"/>
<dbReference type="InterPro" id="IPR050736">
    <property type="entry name" value="Sensor_HK_Regulatory"/>
</dbReference>
<gene>
    <name evidence="11" type="ORF">SAMN05216354_1043</name>
</gene>
<dbReference type="InterPro" id="IPR003661">
    <property type="entry name" value="HisK_dim/P_dom"/>
</dbReference>
<dbReference type="InterPro" id="IPR003594">
    <property type="entry name" value="HATPase_dom"/>
</dbReference>
<evidence type="ECO:0000256" key="4">
    <source>
        <dbReference type="ARBA" id="ARBA00022553"/>
    </source>
</evidence>
<dbReference type="PROSITE" id="PS50885">
    <property type="entry name" value="HAMP"/>
    <property type="match status" value="1"/>
</dbReference>
<proteinExistence type="predicted"/>
<feature type="domain" description="HAMP" evidence="10">
    <location>
        <begin position="321"/>
        <end position="374"/>
    </location>
</feature>
<dbReference type="AlphaFoldDB" id="A0A1H5TFZ7"/>
<keyword evidence="6 11" id="KW-0418">Kinase</keyword>
<keyword evidence="7" id="KW-0902">Two-component regulatory system</keyword>
<evidence type="ECO:0000256" key="8">
    <source>
        <dbReference type="SAM" id="Phobius"/>
    </source>
</evidence>
<dbReference type="SMART" id="SM00304">
    <property type="entry name" value="HAMP"/>
    <property type="match status" value="1"/>
</dbReference>
<comment type="catalytic activity">
    <reaction evidence="1">
        <text>ATP + protein L-histidine = ADP + protein N-phospho-L-histidine.</text>
        <dbReference type="EC" id="2.7.13.3"/>
    </reaction>
</comment>
<evidence type="ECO:0000259" key="9">
    <source>
        <dbReference type="PROSITE" id="PS50109"/>
    </source>
</evidence>
<dbReference type="Gene3D" id="3.30.450.20">
    <property type="entry name" value="PAS domain"/>
    <property type="match status" value="2"/>
</dbReference>
<feature type="transmembrane region" description="Helical" evidence="8">
    <location>
        <begin position="294"/>
        <end position="316"/>
    </location>
</feature>
<evidence type="ECO:0000313" key="11">
    <source>
        <dbReference type="EMBL" id="SEF61736.1"/>
    </source>
</evidence>
<dbReference type="CDD" id="cd12913">
    <property type="entry name" value="PDC1_MCP_like"/>
    <property type="match status" value="1"/>
</dbReference>
<dbReference type="SMART" id="SM00387">
    <property type="entry name" value="HATPase_c"/>
    <property type="match status" value="1"/>
</dbReference>
<reference evidence="11 12" key="1">
    <citation type="submission" date="2016-10" db="EMBL/GenBank/DDBJ databases">
        <authorList>
            <person name="de Groot N.N."/>
        </authorList>
    </citation>
    <scope>NUCLEOTIDE SEQUENCE [LARGE SCALE GENOMIC DNA]</scope>
    <source>
        <strain evidence="11 12">AR32</strain>
    </source>
</reference>
<dbReference type="Gene3D" id="6.10.340.10">
    <property type="match status" value="1"/>
</dbReference>
<evidence type="ECO:0000256" key="3">
    <source>
        <dbReference type="ARBA" id="ARBA00012438"/>
    </source>
</evidence>
<dbReference type="Pfam" id="PF02518">
    <property type="entry name" value="HATPase_c"/>
    <property type="match status" value="1"/>
</dbReference>
<evidence type="ECO:0000256" key="1">
    <source>
        <dbReference type="ARBA" id="ARBA00000085"/>
    </source>
</evidence>
<accession>A0A1H5TFZ7</accession>
<feature type="domain" description="Histidine kinase" evidence="9">
    <location>
        <begin position="410"/>
        <end position="628"/>
    </location>
</feature>
<dbReference type="GO" id="GO:0016020">
    <property type="term" value="C:membrane"/>
    <property type="evidence" value="ECO:0007669"/>
    <property type="project" value="UniProtKB-SubCell"/>
</dbReference>
<dbReference type="PROSITE" id="PS50109">
    <property type="entry name" value="HIS_KIN"/>
    <property type="match status" value="1"/>
</dbReference>
<name>A0A1H5TFZ7_XYLRU</name>
<keyword evidence="5" id="KW-0808">Transferase</keyword>
<organism evidence="11 12">
    <name type="scientific">Xylanibacter ruminicola</name>
    <name type="common">Prevotella ruminicola</name>
    <dbReference type="NCBI Taxonomy" id="839"/>
    <lineage>
        <taxon>Bacteria</taxon>
        <taxon>Pseudomonadati</taxon>
        <taxon>Bacteroidota</taxon>
        <taxon>Bacteroidia</taxon>
        <taxon>Bacteroidales</taxon>
        <taxon>Prevotellaceae</taxon>
        <taxon>Xylanibacter</taxon>
    </lineage>
</organism>
<dbReference type="PANTHER" id="PTHR43711">
    <property type="entry name" value="TWO-COMPONENT HISTIDINE KINASE"/>
    <property type="match status" value="1"/>
</dbReference>
<dbReference type="Pfam" id="PF00512">
    <property type="entry name" value="HisKA"/>
    <property type="match status" value="1"/>
</dbReference>
<dbReference type="Pfam" id="PF00672">
    <property type="entry name" value="HAMP"/>
    <property type="match status" value="1"/>
</dbReference>
<protein>
    <recommendedName>
        <fullName evidence="3">histidine kinase</fullName>
        <ecNumber evidence="3">2.7.13.3</ecNumber>
    </recommendedName>
</protein>
<dbReference type="GO" id="GO:0000155">
    <property type="term" value="F:phosphorelay sensor kinase activity"/>
    <property type="evidence" value="ECO:0007669"/>
    <property type="project" value="InterPro"/>
</dbReference>
<dbReference type="PANTHER" id="PTHR43711:SF26">
    <property type="entry name" value="SENSOR HISTIDINE KINASE RCSC"/>
    <property type="match status" value="1"/>
</dbReference>
<evidence type="ECO:0000256" key="6">
    <source>
        <dbReference type="ARBA" id="ARBA00022777"/>
    </source>
</evidence>
<evidence type="ECO:0000259" key="10">
    <source>
        <dbReference type="PROSITE" id="PS50885"/>
    </source>
</evidence>
<comment type="subcellular location">
    <subcellularLocation>
        <location evidence="2">Membrane</location>
    </subcellularLocation>
</comment>
<dbReference type="PRINTS" id="PR00344">
    <property type="entry name" value="BCTRLSENSOR"/>
</dbReference>